<organism evidence="1 2">
    <name type="scientific">Vibrio olivae</name>
    <dbReference type="NCBI Taxonomy" id="1243002"/>
    <lineage>
        <taxon>Bacteria</taxon>
        <taxon>Pseudomonadati</taxon>
        <taxon>Pseudomonadota</taxon>
        <taxon>Gammaproteobacteria</taxon>
        <taxon>Vibrionales</taxon>
        <taxon>Vibrionaceae</taxon>
        <taxon>Vibrio</taxon>
    </lineage>
</organism>
<proteinExistence type="predicted"/>
<comment type="caution">
    <text evidence="1">The sequence shown here is derived from an EMBL/GenBank/DDBJ whole genome shotgun (WGS) entry which is preliminary data.</text>
</comment>
<protein>
    <submittedName>
        <fullName evidence="1">Molecular chaperone DnaK</fullName>
    </submittedName>
</protein>
<dbReference type="Gene3D" id="3.90.640.10">
    <property type="entry name" value="Actin, Chain A, domain 4"/>
    <property type="match status" value="1"/>
</dbReference>
<dbReference type="SUPFAM" id="SSF53067">
    <property type="entry name" value="Actin-like ATPase domain"/>
    <property type="match status" value="1"/>
</dbReference>
<evidence type="ECO:0000313" key="1">
    <source>
        <dbReference type="EMBL" id="MFB9136902.1"/>
    </source>
</evidence>
<dbReference type="RefSeq" id="WP_390195527.1">
    <property type="nucleotide sequence ID" value="NZ_JBHMEP010000007.1"/>
</dbReference>
<dbReference type="Gene3D" id="3.30.420.40">
    <property type="match status" value="2"/>
</dbReference>
<evidence type="ECO:0000313" key="2">
    <source>
        <dbReference type="Proteomes" id="UP001589645"/>
    </source>
</evidence>
<dbReference type="EMBL" id="JBHMEP010000007">
    <property type="protein sequence ID" value="MFB9136902.1"/>
    <property type="molecule type" value="Genomic_DNA"/>
</dbReference>
<sequence length="921" mass="105026">MYTKLISKWKIPSELSEKVGLFVEPNKTFDTILARDVELFKKEASSFSPILELLNSCYSTVQNVLSAERWVSLDNEIYFDKRVVGFWLIKSQPNCFKDYHSGTELSYVEDDINNIILDPVNEWSIPNLAELDSLTELSNAPFNTYSKRPLNYQHALFDYNDLVTGFHFDKEKRHDCSTGKALPFLSSDLKEMSDRDLFIEILQRGFRLVELKNNEDYETLLKIFHLGDKSLFNKYTNIADEVIDRAVTQKVVNSLLIEDTIRADISPYHKKILDDTELGHWSLWQDELDTDASINIDLPTKLVARDPKTSINDGVVSIDFGTKSTVVVYQKDNVNIHPMRIGTGDLSKEIASHHYENPTIMEFINLESFTSAYNAKANKPYTRWKDLTISHTAQNSMQGSESSKFNTFLDEIKQWAGDKNRKLKIVGQNGKVIDLPPFLELKDDDFNPIEIYAYYLGLYINNLNNGIFMNYILSFPVTYEMPIRDKIIESFEKGLKKSLPAELGEGTINQITVTKGASEPAAYALTALQQYGFDPEGDERVFYGVFDFGGGTTDFDFGIYSEPTDRKDKRRFDYVIEHFGAGGDKFLGGENLLELLAFEVFKKSKNTLFEKGIQFEKHPERDAFAGSEQLLSNSQEARRNTKQLCIALRPFWEEHEDFSYGSSGKLSVTLTDINGVQHAAIDLDFDEEELNKILSDRIERGVENFFDALRLAFSNSRLSLADISSVKIFLAGNSSQSSFVNTLFEKHIALQHQEMGMSEGESRFELFAPLGADKNDVEKPTGKTGVAFGLIESRDGGRIKVVDHNIADEDVRFKYYLGESRKKKFKPLIDREVKFNQWNDFIDAYYDTFEIFFTDQPSASTGQVSIGDSSIKKKVVKLDITDEDALVYIRVVSPTAIEYVVANEEDIANEQYLNEIQRIEL</sequence>
<dbReference type="InterPro" id="IPR043129">
    <property type="entry name" value="ATPase_NBD"/>
</dbReference>
<gene>
    <name evidence="1" type="ORF">ACFFUV_18185</name>
</gene>
<reference evidence="1 2" key="1">
    <citation type="submission" date="2024-09" db="EMBL/GenBank/DDBJ databases">
        <authorList>
            <person name="Sun Q."/>
            <person name="Mori K."/>
        </authorList>
    </citation>
    <scope>NUCLEOTIDE SEQUENCE [LARGE SCALE GENOMIC DNA]</scope>
    <source>
        <strain evidence="1 2">CECT 8064</strain>
    </source>
</reference>
<accession>A0ABV5HT52</accession>
<name>A0ABV5HT52_9VIBR</name>
<keyword evidence="2" id="KW-1185">Reference proteome</keyword>
<dbReference type="Proteomes" id="UP001589645">
    <property type="component" value="Unassembled WGS sequence"/>
</dbReference>